<dbReference type="InterPro" id="IPR059180">
    <property type="entry name" value="3D_YorM"/>
</dbReference>
<dbReference type="SMART" id="SM00257">
    <property type="entry name" value="LysM"/>
    <property type="match status" value="1"/>
</dbReference>
<dbReference type="CDD" id="cd14667">
    <property type="entry name" value="3D_containing_proteins"/>
    <property type="match status" value="1"/>
</dbReference>
<feature type="domain" description="LysM" evidence="2">
    <location>
        <begin position="38"/>
        <end position="82"/>
    </location>
</feature>
<dbReference type="InterPro" id="IPR010611">
    <property type="entry name" value="3D_dom"/>
</dbReference>
<gene>
    <name evidence="3" type="ORF">C8P63_10865</name>
</gene>
<dbReference type="SUPFAM" id="SSF50685">
    <property type="entry name" value="Barwin-like endoglucanases"/>
    <property type="match status" value="1"/>
</dbReference>
<dbReference type="PANTHER" id="PTHR39160">
    <property type="entry name" value="CELL WALL-BINDING PROTEIN YOCH"/>
    <property type="match status" value="1"/>
</dbReference>
<dbReference type="PANTHER" id="PTHR39160:SF4">
    <property type="entry name" value="RESUSCITATION-PROMOTING FACTOR RPFB"/>
    <property type="match status" value="1"/>
</dbReference>
<dbReference type="Proteomes" id="UP000244240">
    <property type="component" value="Unassembled WGS sequence"/>
</dbReference>
<evidence type="ECO:0000313" key="3">
    <source>
        <dbReference type="EMBL" id="PTX60755.1"/>
    </source>
</evidence>
<keyword evidence="1" id="KW-0732">Signal</keyword>
<dbReference type="PROSITE" id="PS51782">
    <property type="entry name" value="LYSM"/>
    <property type="match status" value="1"/>
</dbReference>
<dbReference type="InterPro" id="IPR051933">
    <property type="entry name" value="Resuscitation_pf_RpfB"/>
</dbReference>
<accession>A0A2T6BXG6</accession>
<dbReference type="Gene3D" id="3.10.350.10">
    <property type="entry name" value="LysM domain"/>
    <property type="match status" value="1"/>
</dbReference>
<dbReference type="InterPro" id="IPR018392">
    <property type="entry name" value="LysM"/>
</dbReference>
<evidence type="ECO:0000256" key="1">
    <source>
        <dbReference type="ARBA" id="ARBA00022729"/>
    </source>
</evidence>
<dbReference type="GO" id="GO:0009254">
    <property type="term" value="P:peptidoglycan turnover"/>
    <property type="evidence" value="ECO:0007669"/>
    <property type="project" value="InterPro"/>
</dbReference>
<dbReference type="OrthoDB" id="9798935at2"/>
<dbReference type="SUPFAM" id="SSF54106">
    <property type="entry name" value="LysM domain"/>
    <property type="match status" value="1"/>
</dbReference>
<protein>
    <submittedName>
        <fullName evidence="3">3D (Asp-Asp-Asp) domain-containing protein</fullName>
    </submittedName>
</protein>
<dbReference type="EMBL" id="QBKR01000008">
    <property type="protein sequence ID" value="PTX60755.1"/>
    <property type="molecule type" value="Genomic_DNA"/>
</dbReference>
<dbReference type="Pfam" id="PF01476">
    <property type="entry name" value="LysM"/>
    <property type="match status" value="1"/>
</dbReference>
<evidence type="ECO:0000259" key="2">
    <source>
        <dbReference type="PROSITE" id="PS51782"/>
    </source>
</evidence>
<dbReference type="CDD" id="cd00118">
    <property type="entry name" value="LysM"/>
    <property type="match status" value="1"/>
</dbReference>
<dbReference type="AlphaFoldDB" id="A0A2T6BXG6"/>
<dbReference type="Gene3D" id="2.40.40.10">
    <property type="entry name" value="RlpA-like domain"/>
    <property type="match status" value="1"/>
</dbReference>
<keyword evidence="4" id="KW-1185">Reference proteome</keyword>
<comment type="caution">
    <text evidence="3">The sequence shown here is derived from an EMBL/GenBank/DDBJ whole genome shotgun (WGS) entry which is preliminary data.</text>
</comment>
<dbReference type="RefSeq" id="WP_108022704.1">
    <property type="nucleotide sequence ID" value="NZ_QBKR01000008.1"/>
</dbReference>
<dbReference type="GO" id="GO:0019867">
    <property type="term" value="C:outer membrane"/>
    <property type="evidence" value="ECO:0007669"/>
    <property type="project" value="InterPro"/>
</dbReference>
<reference evidence="3 4" key="1">
    <citation type="submission" date="2018-04" db="EMBL/GenBank/DDBJ databases">
        <title>Genomic Encyclopedia of Archaeal and Bacterial Type Strains, Phase II (KMG-II): from individual species to whole genera.</title>
        <authorList>
            <person name="Goeker M."/>
        </authorList>
    </citation>
    <scope>NUCLEOTIDE SEQUENCE [LARGE SCALE GENOMIC DNA]</scope>
    <source>
        <strain evidence="3 4">DSM 45787</strain>
    </source>
</reference>
<evidence type="ECO:0000313" key="4">
    <source>
        <dbReference type="Proteomes" id="UP000244240"/>
    </source>
</evidence>
<name>A0A2T6BXG6_9BACL</name>
<dbReference type="InterPro" id="IPR036779">
    <property type="entry name" value="LysM_dom_sf"/>
</dbReference>
<dbReference type="Pfam" id="PF06725">
    <property type="entry name" value="3D"/>
    <property type="match status" value="1"/>
</dbReference>
<dbReference type="GO" id="GO:0004553">
    <property type="term" value="F:hydrolase activity, hydrolyzing O-glycosyl compounds"/>
    <property type="evidence" value="ECO:0007669"/>
    <property type="project" value="InterPro"/>
</dbReference>
<proteinExistence type="predicted"/>
<dbReference type="InterPro" id="IPR036908">
    <property type="entry name" value="RlpA-like_sf"/>
</dbReference>
<sequence>MTENRWLAAALCLAGLGALIWGNGDRLSEMAEAGTKYQTVSVEKGDTVYGIAREHGTDVNAIARLNHLADPSKIQIGQELRIPINESSGKKGKEGNAIPAMARGKSLGEFTLTAYTSGRESTGKSPGDPGYGITSSGARVEEGYTIAVDPAVIPIGSLVYIEGIGYRVAQDTGSAIQGQRIDVYMDEVDEARRFGVKKGVQVELVE</sequence>
<organism evidence="3 4">
    <name type="scientific">Melghirimyces profundicolus</name>
    <dbReference type="NCBI Taxonomy" id="1242148"/>
    <lineage>
        <taxon>Bacteria</taxon>
        <taxon>Bacillati</taxon>
        <taxon>Bacillota</taxon>
        <taxon>Bacilli</taxon>
        <taxon>Bacillales</taxon>
        <taxon>Thermoactinomycetaceae</taxon>
        <taxon>Melghirimyces</taxon>
    </lineage>
</organism>